<dbReference type="WBParaSite" id="nRc.2.0.1.t10768-RA">
    <property type="protein sequence ID" value="nRc.2.0.1.t10768-RA"/>
    <property type="gene ID" value="nRc.2.0.1.g10768"/>
</dbReference>
<name>A0A915IAG9_ROMCU</name>
<evidence type="ECO:0000313" key="3">
    <source>
        <dbReference type="WBParaSite" id="nRc.2.0.1.t10768-RA"/>
    </source>
</evidence>
<evidence type="ECO:0000313" key="2">
    <source>
        <dbReference type="Proteomes" id="UP000887565"/>
    </source>
</evidence>
<keyword evidence="1" id="KW-0812">Transmembrane</keyword>
<dbReference type="AlphaFoldDB" id="A0A915IAG9"/>
<keyword evidence="2" id="KW-1185">Reference proteome</keyword>
<sequence>MAGAGSGGFARAGAVGMLSPATGVIVGAASMLLKLESEQQDVWIVIQSPPLQEHCKKFVGKK</sequence>
<proteinExistence type="predicted"/>
<keyword evidence="1" id="KW-0472">Membrane</keyword>
<organism evidence="2 3">
    <name type="scientific">Romanomermis culicivorax</name>
    <name type="common">Nematode worm</name>
    <dbReference type="NCBI Taxonomy" id="13658"/>
    <lineage>
        <taxon>Eukaryota</taxon>
        <taxon>Metazoa</taxon>
        <taxon>Ecdysozoa</taxon>
        <taxon>Nematoda</taxon>
        <taxon>Enoplea</taxon>
        <taxon>Dorylaimia</taxon>
        <taxon>Mermithida</taxon>
        <taxon>Mermithoidea</taxon>
        <taxon>Mermithidae</taxon>
        <taxon>Romanomermis</taxon>
    </lineage>
</organism>
<protein>
    <submittedName>
        <fullName evidence="3">Uncharacterized protein</fullName>
    </submittedName>
</protein>
<keyword evidence="1" id="KW-1133">Transmembrane helix</keyword>
<feature type="transmembrane region" description="Helical" evidence="1">
    <location>
        <begin position="12"/>
        <end position="33"/>
    </location>
</feature>
<dbReference type="Proteomes" id="UP000887565">
    <property type="component" value="Unplaced"/>
</dbReference>
<accession>A0A915IAG9</accession>
<evidence type="ECO:0000256" key="1">
    <source>
        <dbReference type="SAM" id="Phobius"/>
    </source>
</evidence>
<reference evidence="3" key="1">
    <citation type="submission" date="2022-11" db="UniProtKB">
        <authorList>
            <consortium name="WormBaseParasite"/>
        </authorList>
    </citation>
    <scope>IDENTIFICATION</scope>
</reference>